<dbReference type="Pfam" id="PF01035">
    <property type="entry name" value="DNA_binding_1"/>
    <property type="match status" value="1"/>
</dbReference>
<evidence type="ECO:0000256" key="5">
    <source>
        <dbReference type="ARBA" id="ARBA00023204"/>
    </source>
</evidence>
<protein>
    <submittedName>
        <fullName evidence="8">Methylated-DNA--[protein]-cysteine S-methyltransferase</fullName>
    </submittedName>
</protein>
<comment type="caution">
    <text evidence="8">The sequence shown here is derived from an EMBL/GenBank/DDBJ whole genome shotgun (WGS) entry which is preliminary data.</text>
</comment>
<dbReference type="NCBIfam" id="TIGR00589">
    <property type="entry name" value="ogt"/>
    <property type="match status" value="1"/>
</dbReference>
<organism evidence="8 9">
    <name type="scientific">Pigmentiphaga daeguensis</name>
    <dbReference type="NCBI Taxonomy" id="414049"/>
    <lineage>
        <taxon>Bacteria</taxon>
        <taxon>Pseudomonadati</taxon>
        <taxon>Pseudomonadota</taxon>
        <taxon>Betaproteobacteria</taxon>
        <taxon>Burkholderiales</taxon>
        <taxon>Alcaligenaceae</taxon>
        <taxon>Pigmentiphaga</taxon>
    </lineage>
</organism>
<evidence type="ECO:0000256" key="3">
    <source>
        <dbReference type="ARBA" id="ARBA00022679"/>
    </source>
</evidence>
<evidence type="ECO:0000313" key="9">
    <source>
        <dbReference type="Proteomes" id="UP001501706"/>
    </source>
</evidence>
<keyword evidence="4" id="KW-0227">DNA damage</keyword>
<evidence type="ECO:0000256" key="4">
    <source>
        <dbReference type="ARBA" id="ARBA00022763"/>
    </source>
</evidence>
<dbReference type="Proteomes" id="UP001501706">
    <property type="component" value="Unassembled WGS sequence"/>
</dbReference>
<proteinExistence type="predicted"/>
<dbReference type="Gene3D" id="1.10.10.10">
    <property type="entry name" value="Winged helix-like DNA-binding domain superfamily/Winged helix DNA-binding domain"/>
    <property type="match status" value="1"/>
</dbReference>
<keyword evidence="9" id="KW-1185">Reference proteome</keyword>
<dbReference type="SUPFAM" id="SSF46767">
    <property type="entry name" value="Methylated DNA-protein cysteine methyltransferase, C-terminal domain"/>
    <property type="match status" value="1"/>
</dbReference>
<name>A0ABP3MXZ5_9BURK</name>
<accession>A0ABP3MXZ5</accession>
<evidence type="ECO:0000259" key="7">
    <source>
        <dbReference type="Pfam" id="PF01035"/>
    </source>
</evidence>
<keyword evidence="3" id="KW-0808">Transferase</keyword>
<sequence length="188" mass="20142">MNTPSTLFLLSRIESPMGGMLLVTDARQVVRALDFADHEAYLHRGLREHYGRVELAEAPPPAGIARALARYFAGTLDALDALPTETAGSPLQRRVWAALRGIPAGTTTSYGKLARELGFDDPRAAIAIGAANGSNPIAIIVPCHRVIASSGDLKGYAWGLPRKRWLLEHEKAISPQSATMETAALSGF</sequence>
<dbReference type="Gene3D" id="3.30.160.70">
    <property type="entry name" value="Methylated DNA-protein cysteine methyltransferase domain"/>
    <property type="match status" value="1"/>
</dbReference>
<dbReference type="PANTHER" id="PTHR10815:SF5">
    <property type="entry name" value="METHYLATED-DNA--PROTEIN-CYSTEINE METHYLTRANSFERASE"/>
    <property type="match status" value="1"/>
</dbReference>
<dbReference type="RefSeq" id="WP_279815420.1">
    <property type="nucleotide sequence ID" value="NZ_BAAAEN010000030.1"/>
</dbReference>
<dbReference type="InterPro" id="IPR036631">
    <property type="entry name" value="MGMT_N_sf"/>
</dbReference>
<reference evidence="9" key="1">
    <citation type="journal article" date="2019" name="Int. J. Syst. Evol. Microbiol.">
        <title>The Global Catalogue of Microorganisms (GCM) 10K type strain sequencing project: providing services to taxonomists for standard genome sequencing and annotation.</title>
        <authorList>
            <consortium name="The Broad Institute Genomics Platform"/>
            <consortium name="The Broad Institute Genome Sequencing Center for Infectious Disease"/>
            <person name="Wu L."/>
            <person name="Ma J."/>
        </authorList>
    </citation>
    <scope>NUCLEOTIDE SEQUENCE [LARGE SCALE GENOMIC DNA]</scope>
    <source>
        <strain evidence="9">JCM 14330</strain>
    </source>
</reference>
<evidence type="ECO:0000256" key="1">
    <source>
        <dbReference type="ARBA" id="ARBA00001286"/>
    </source>
</evidence>
<evidence type="ECO:0000256" key="6">
    <source>
        <dbReference type="ARBA" id="ARBA00049348"/>
    </source>
</evidence>
<keyword evidence="5" id="KW-0234">DNA repair</keyword>
<dbReference type="SUPFAM" id="SSF53155">
    <property type="entry name" value="Methylated DNA-protein cysteine methyltransferase domain"/>
    <property type="match status" value="1"/>
</dbReference>
<keyword evidence="2" id="KW-0489">Methyltransferase</keyword>
<dbReference type="PANTHER" id="PTHR10815">
    <property type="entry name" value="METHYLATED-DNA--PROTEIN-CYSTEINE METHYLTRANSFERASE"/>
    <property type="match status" value="1"/>
</dbReference>
<dbReference type="CDD" id="cd06445">
    <property type="entry name" value="ATase"/>
    <property type="match status" value="1"/>
</dbReference>
<evidence type="ECO:0000313" key="8">
    <source>
        <dbReference type="EMBL" id="GAA0528455.1"/>
    </source>
</evidence>
<feature type="domain" description="Methylated-DNA-[protein]-cysteine S-methyltransferase DNA binding" evidence="7">
    <location>
        <begin position="91"/>
        <end position="171"/>
    </location>
</feature>
<evidence type="ECO:0000256" key="2">
    <source>
        <dbReference type="ARBA" id="ARBA00022603"/>
    </source>
</evidence>
<dbReference type="EMBL" id="BAAAEN010000030">
    <property type="protein sequence ID" value="GAA0528455.1"/>
    <property type="molecule type" value="Genomic_DNA"/>
</dbReference>
<dbReference type="InterPro" id="IPR036217">
    <property type="entry name" value="MethylDNA_cys_MeTrfase_DNAb"/>
</dbReference>
<dbReference type="InterPro" id="IPR014048">
    <property type="entry name" value="MethylDNA_cys_MeTrfase_DNA-bd"/>
</dbReference>
<comment type="catalytic activity">
    <reaction evidence="1">
        <text>a 4-O-methyl-thymidine in DNA + L-cysteinyl-[protein] = a thymidine in DNA + S-methyl-L-cysteinyl-[protein]</text>
        <dbReference type="Rhea" id="RHEA:53428"/>
        <dbReference type="Rhea" id="RHEA-COMP:10131"/>
        <dbReference type="Rhea" id="RHEA-COMP:10132"/>
        <dbReference type="Rhea" id="RHEA-COMP:13555"/>
        <dbReference type="Rhea" id="RHEA-COMP:13556"/>
        <dbReference type="ChEBI" id="CHEBI:29950"/>
        <dbReference type="ChEBI" id="CHEBI:82612"/>
        <dbReference type="ChEBI" id="CHEBI:137386"/>
        <dbReference type="ChEBI" id="CHEBI:137387"/>
        <dbReference type="EC" id="2.1.1.63"/>
    </reaction>
</comment>
<dbReference type="InterPro" id="IPR036388">
    <property type="entry name" value="WH-like_DNA-bd_sf"/>
</dbReference>
<comment type="catalytic activity">
    <reaction evidence="6">
        <text>a 6-O-methyl-2'-deoxyguanosine in DNA + L-cysteinyl-[protein] = S-methyl-L-cysteinyl-[protein] + a 2'-deoxyguanosine in DNA</text>
        <dbReference type="Rhea" id="RHEA:24000"/>
        <dbReference type="Rhea" id="RHEA-COMP:10131"/>
        <dbReference type="Rhea" id="RHEA-COMP:10132"/>
        <dbReference type="Rhea" id="RHEA-COMP:11367"/>
        <dbReference type="Rhea" id="RHEA-COMP:11368"/>
        <dbReference type="ChEBI" id="CHEBI:29950"/>
        <dbReference type="ChEBI" id="CHEBI:82612"/>
        <dbReference type="ChEBI" id="CHEBI:85445"/>
        <dbReference type="ChEBI" id="CHEBI:85448"/>
        <dbReference type="EC" id="2.1.1.63"/>
    </reaction>
</comment>
<dbReference type="PROSITE" id="PS00374">
    <property type="entry name" value="MGMT"/>
    <property type="match status" value="1"/>
</dbReference>
<gene>
    <name evidence="8" type="ORF">GCM10009097_52560</name>
</gene>
<dbReference type="InterPro" id="IPR001497">
    <property type="entry name" value="MethylDNA_cys_MeTrfase_AS"/>
</dbReference>